<organism evidence="1 2">
    <name type="scientific">[Anoxybacillus] calidus</name>
    <dbReference type="NCBI Taxonomy" id="575178"/>
    <lineage>
        <taxon>Bacteria</taxon>
        <taxon>Bacillati</taxon>
        <taxon>Bacillota</taxon>
        <taxon>Bacilli</taxon>
        <taxon>Bacillales</taxon>
        <taxon>Anoxybacillaceae</taxon>
        <taxon>Paranoxybacillus</taxon>
    </lineage>
</organism>
<comment type="caution">
    <text evidence="1">The sequence shown here is derived from an EMBL/GenBank/DDBJ whole genome shotgun (WGS) entry which is preliminary data.</text>
</comment>
<dbReference type="InterPro" id="IPR026988">
    <property type="entry name" value="YaaC-like"/>
</dbReference>
<dbReference type="RefSeq" id="WP_181538920.1">
    <property type="nucleotide sequence ID" value="NZ_JACDUU010000016.1"/>
</dbReference>
<dbReference type="Proteomes" id="UP000580891">
    <property type="component" value="Unassembled WGS sequence"/>
</dbReference>
<protein>
    <recommendedName>
        <fullName evidence="3">YaaC</fullName>
    </recommendedName>
</protein>
<keyword evidence="2" id="KW-1185">Reference proteome</keyword>
<evidence type="ECO:0000313" key="1">
    <source>
        <dbReference type="EMBL" id="MBA2873196.1"/>
    </source>
</evidence>
<evidence type="ECO:0008006" key="3">
    <source>
        <dbReference type="Google" id="ProtNLM"/>
    </source>
</evidence>
<accession>A0A7V9Z383</accession>
<dbReference type="Pfam" id="PF14175">
    <property type="entry name" value="YaaC"/>
    <property type="match status" value="1"/>
</dbReference>
<dbReference type="AlphaFoldDB" id="A0A7V9Z383"/>
<evidence type="ECO:0000313" key="2">
    <source>
        <dbReference type="Proteomes" id="UP000580891"/>
    </source>
</evidence>
<reference evidence="1 2" key="1">
    <citation type="submission" date="2020-07" db="EMBL/GenBank/DDBJ databases">
        <title>Genomic Encyclopedia of Type Strains, Phase IV (KMG-IV): sequencing the most valuable type-strain genomes for metagenomic binning, comparative biology and taxonomic classification.</title>
        <authorList>
            <person name="Goeker M."/>
        </authorList>
    </citation>
    <scope>NUCLEOTIDE SEQUENCE [LARGE SCALE GENOMIC DNA]</scope>
    <source>
        <strain evidence="1 2">DSM 25220</strain>
    </source>
</reference>
<sequence>MNDYIDIWRRLTLFHSTNVVQKFLYHCYIKQERQDAAKKSYANCYPFIYYLEHGQSFYSTAKDAPLSIKPVLLFYGMVQLLKACLLTVDPEYPESTLVLAHGVSTRKRKKQSYEFFEDEVKAQKHGLFTHFSEKMFHVKHLSGEKFQMRTLLQRIYELHELFAVYYNENLSLDVSHDHLNQNITIPAKILDHYHMTFGRFKEYITKELYSFNIISIKDEGSSSCIHITMDNKQKLTPLSCEPFLYGIYDRTYRLPTNITEIFKIPEIIAHYLLLYNLSMICRYETEWWNELLHSYSSDAYPFIIKFLSVTADKVPFLLHYFLLDKFEV</sequence>
<proteinExistence type="predicted"/>
<gene>
    <name evidence="1" type="ORF">HNQ85_003537</name>
</gene>
<dbReference type="EMBL" id="JACDUU010000016">
    <property type="protein sequence ID" value="MBA2873196.1"/>
    <property type="molecule type" value="Genomic_DNA"/>
</dbReference>
<name>A0A7V9Z383_9BACL</name>